<evidence type="ECO:0000313" key="3">
    <source>
        <dbReference type="EMBL" id="MFC3674841.1"/>
    </source>
</evidence>
<keyword evidence="4" id="KW-1185">Reference proteome</keyword>
<keyword evidence="1" id="KW-0812">Transmembrane</keyword>
<dbReference type="Pfam" id="PF13386">
    <property type="entry name" value="DsbD_2"/>
    <property type="match status" value="1"/>
</dbReference>
<organism evidence="3 4">
    <name type="scientific">Ferrovibrio xuzhouensis</name>
    <dbReference type="NCBI Taxonomy" id="1576914"/>
    <lineage>
        <taxon>Bacteria</taxon>
        <taxon>Pseudomonadati</taxon>
        <taxon>Pseudomonadota</taxon>
        <taxon>Alphaproteobacteria</taxon>
        <taxon>Rhodospirillales</taxon>
        <taxon>Rhodospirillaceae</taxon>
        <taxon>Ferrovibrio</taxon>
    </lineage>
</organism>
<dbReference type="PANTHER" id="PTHR42208:SF1">
    <property type="entry name" value="HEAVY METAL TRANSPORTER"/>
    <property type="match status" value="1"/>
</dbReference>
<evidence type="ECO:0000259" key="2">
    <source>
        <dbReference type="Pfam" id="PF13386"/>
    </source>
</evidence>
<evidence type="ECO:0000313" key="4">
    <source>
        <dbReference type="Proteomes" id="UP001595711"/>
    </source>
</evidence>
<keyword evidence="1" id="KW-0472">Membrane</keyword>
<reference evidence="4" key="1">
    <citation type="journal article" date="2019" name="Int. J. Syst. Evol. Microbiol.">
        <title>The Global Catalogue of Microorganisms (GCM) 10K type strain sequencing project: providing services to taxonomists for standard genome sequencing and annotation.</title>
        <authorList>
            <consortium name="The Broad Institute Genomics Platform"/>
            <consortium name="The Broad Institute Genome Sequencing Center for Infectious Disease"/>
            <person name="Wu L."/>
            <person name="Ma J."/>
        </authorList>
    </citation>
    <scope>NUCLEOTIDE SEQUENCE [LARGE SCALE GENOMIC DNA]</scope>
    <source>
        <strain evidence="4">KCTC 42182</strain>
    </source>
</reference>
<dbReference type="InterPro" id="IPR039447">
    <property type="entry name" value="UreH-like_TM_dom"/>
</dbReference>
<feature type="transmembrane region" description="Helical" evidence="1">
    <location>
        <begin position="113"/>
        <end position="135"/>
    </location>
</feature>
<evidence type="ECO:0000256" key="1">
    <source>
        <dbReference type="SAM" id="Phobius"/>
    </source>
</evidence>
<dbReference type="Proteomes" id="UP001595711">
    <property type="component" value="Unassembled WGS sequence"/>
</dbReference>
<dbReference type="RefSeq" id="WP_379722350.1">
    <property type="nucleotide sequence ID" value="NZ_JBHRYJ010000001.1"/>
</dbReference>
<feature type="domain" description="Urease accessory protein UreH-like transmembrane" evidence="2">
    <location>
        <begin position="32"/>
        <end position="243"/>
    </location>
</feature>
<feature type="transmembrane region" description="Helical" evidence="1">
    <location>
        <begin position="235"/>
        <end position="257"/>
    </location>
</feature>
<feature type="transmembrane region" description="Helical" evidence="1">
    <location>
        <begin position="31"/>
        <end position="53"/>
    </location>
</feature>
<keyword evidence="1" id="KW-1133">Transmembrane helix</keyword>
<proteinExistence type="predicted"/>
<feature type="transmembrane region" description="Helical" evidence="1">
    <location>
        <begin position="87"/>
        <end position="107"/>
    </location>
</feature>
<sequence>MIDWHALLNACSALAGGEAAGSVLSFGLPTGLFLLGLVGGVTHCAGMCGPFVLAQAGRRLAALPLAETTMLTRLQGAALLPYHFGRATTYTALGAAAAGLVGGVAPLTESGLLPAAALGLAAVTFLLLAAGQVWPQLAGRGLAILKQTGGARWQRLLAPLFAHPVGVGGYLLGVALGFLPCGLVYAAVLAAAAGGSIPLAAAGMAAFAAGTVPALFVVGWLGLVAGRRFRAALRLWMVPVLLLNAAVAAGMAVRWLAL</sequence>
<feature type="transmembrane region" description="Helical" evidence="1">
    <location>
        <begin position="199"/>
        <end position="223"/>
    </location>
</feature>
<accession>A0ABV7VDH4</accession>
<comment type="caution">
    <text evidence="3">The sequence shown here is derived from an EMBL/GenBank/DDBJ whole genome shotgun (WGS) entry which is preliminary data.</text>
</comment>
<protein>
    <submittedName>
        <fullName evidence="3">Sulfite exporter TauE/SafE family protein</fullName>
    </submittedName>
</protein>
<name>A0ABV7VDH4_9PROT</name>
<dbReference type="PANTHER" id="PTHR42208">
    <property type="entry name" value="HEAVY METAL TRANSPORTER-RELATED"/>
    <property type="match status" value="1"/>
</dbReference>
<gene>
    <name evidence="3" type="ORF">ACFOOQ_04745</name>
</gene>
<dbReference type="EMBL" id="JBHRYJ010000001">
    <property type="protein sequence ID" value="MFC3674841.1"/>
    <property type="molecule type" value="Genomic_DNA"/>
</dbReference>